<gene>
    <name evidence="2" type="ordered locus">Bphyt_4830</name>
</gene>
<dbReference type="STRING" id="398527.Bphyt_4830"/>
<evidence type="ECO:0000256" key="1">
    <source>
        <dbReference type="SAM" id="Phobius"/>
    </source>
</evidence>
<dbReference type="InterPro" id="IPR015943">
    <property type="entry name" value="WD40/YVTN_repeat-like_dom_sf"/>
</dbReference>
<keyword evidence="1" id="KW-0472">Membrane</keyword>
<dbReference type="EMBL" id="CP001053">
    <property type="protein sequence ID" value="ACD19195.1"/>
    <property type="molecule type" value="Genomic_DNA"/>
</dbReference>
<feature type="transmembrane region" description="Helical" evidence="1">
    <location>
        <begin position="48"/>
        <end position="69"/>
    </location>
</feature>
<dbReference type="KEGG" id="bpy:Bphyt_4830"/>
<dbReference type="Gene3D" id="2.130.10.10">
    <property type="entry name" value="YVTN repeat-like/Quinoprotein amine dehydrogenase"/>
    <property type="match status" value="1"/>
</dbReference>
<accession>B2TBJ2</accession>
<organism evidence="2 3">
    <name type="scientific">Paraburkholderia phytofirmans (strain DSM 17436 / LMG 22146 / PsJN)</name>
    <name type="common">Burkholderia phytofirmans</name>
    <dbReference type="NCBI Taxonomy" id="398527"/>
    <lineage>
        <taxon>Bacteria</taxon>
        <taxon>Pseudomonadati</taxon>
        <taxon>Pseudomonadota</taxon>
        <taxon>Betaproteobacteria</taxon>
        <taxon>Burkholderiales</taxon>
        <taxon>Burkholderiaceae</taxon>
        <taxon>Paraburkholderia</taxon>
    </lineage>
</organism>
<evidence type="ECO:0000313" key="3">
    <source>
        <dbReference type="Proteomes" id="UP000001739"/>
    </source>
</evidence>
<proteinExistence type="predicted"/>
<keyword evidence="1" id="KW-0812">Transmembrane</keyword>
<dbReference type="AlphaFoldDB" id="B2TBJ2"/>
<dbReference type="Proteomes" id="UP000001739">
    <property type="component" value="Chromosome 2"/>
</dbReference>
<sequence length="420" mass="43741">MTAPNSHATDQIESHAFDHDRNHRFVRRHGGPIVNNPSRKFSPRAARVLAWPLFAAALGAAALVSAGSAHAEPQGFLETVKHHTTLINTVPGNGDQNPYAVVVAPVTAGTVKQGDVLVGNFNNSTNLQGTGSTIINYHPDTREMTVFATVPRDLKECPGGIGLSTAMTMLKSGYVIVGSTPSNDGTTGTKGAGCLIVIDPQGKVAATISSPNINDPWGNMAVVDNGGSATLFVSMAGFGVGGADGNPPVFKQATVLRLDLDVPAGKPPVVKKETVVGSGFGAQADKGVFLVGPTGLALSPDQKLLYVSDAIGNRITEIDEPMTRDTSAGVGRQLTADGLLHRPLAMVTAPNGHLLVTNALNGQIVEIDPASGKQIYARWIDTDKAQSPPGNGDLFGLAMTPEGDGFYYVQDDVNTLVLAK</sequence>
<dbReference type="SUPFAM" id="SSF63829">
    <property type="entry name" value="Calcium-dependent phosphotriesterase"/>
    <property type="match status" value="1"/>
</dbReference>
<reference evidence="2 3" key="1">
    <citation type="journal article" date="2011" name="J. Bacteriol.">
        <title>Complete genome sequence of the plant growth-promoting endophyte Burkholderia phytofirmans strain PsJN.</title>
        <authorList>
            <person name="Weilharter A."/>
            <person name="Mitter B."/>
            <person name="Shin M.V."/>
            <person name="Chain P.S."/>
            <person name="Nowak J."/>
            <person name="Sessitsch A."/>
        </authorList>
    </citation>
    <scope>NUCLEOTIDE SEQUENCE [LARGE SCALE GENOMIC DNA]</scope>
    <source>
        <strain evidence="3">DSM 17436 / LMG 22146 / PsJN</strain>
    </source>
</reference>
<evidence type="ECO:0008006" key="4">
    <source>
        <dbReference type="Google" id="ProtNLM"/>
    </source>
</evidence>
<evidence type="ECO:0000313" key="2">
    <source>
        <dbReference type="EMBL" id="ACD19195.1"/>
    </source>
</evidence>
<dbReference type="HOGENOM" id="CLU_747272_0_0_4"/>
<keyword evidence="1" id="KW-1133">Transmembrane helix</keyword>
<dbReference type="eggNOG" id="COG3391">
    <property type="taxonomic scope" value="Bacteria"/>
</dbReference>
<name>B2TBJ2_PARPJ</name>
<protein>
    <recommendedName>
        <fullName evidence="4">NHL repeat containing protein</fullName>
    </recommendedName>
</protein>